<sequence length="1064" mass="116005">MTNVQRVSLSSCIRTHGGFKGIALVVLLILASSVGLYAQSVKVTGVVKDAQQQTLIGVTVKVENGAATTATDINGKFTITVPNKDAVLLFSYIGYQSVKVPLGGKQQITVTMKDQASTLNDVVVVGYGTQKKKDLTGAVAQVSMNDVTKAPVLSVADALAGRVAGVQINSADGQPGSAVNIVIRGANSITQDNTPLYVVDGFPIEGFNLSLLNPQDIESLDVLKDASATAIYGSRGANGVVIITTKKGKAGKPTVNLNVTQSFVDNIKTMQLMNSYDFLRMQIERDPTAGTAANPTPTYVYLTTPNKTLADYQNAPTTDWQSPFFKTGSLRSYYVALRGGTQQTAYSVSGSVDDLDGTVLNTGSKRYQGRISLDQTINDKFKVGINANYSYLTQFGNGLAASTNSGTTNIMYSVWGSNPLSPYSATDEVDPTTASANDYKFNPILNQQNLVRNTNTAALNVNTYLNYNITKNLVLRITGIINNTEIVNENFNNTNTYYGSPNSIVGSQNGVNGSIYTSKNNNWANENTLTWNKNYGKHSLNVLAGFTQQGNTSSTYGFGASHLPNESLGISGLDEGTLNPSLTKALSSLNRLQSWLGRATYNYNSLYYLTASFRADGSSKFAPQNHWGYFPSAAAAWRFSEEQFLKGNRVLSNGKLRLSYGETGNNRVSDFAYLSSTIIDPSYNYSFNNTYATSVVPKTIGNFDLKWETTAQYDVGLDLSFFGDRINFTGDVYRKTTKDLLLNATLPTSSGYSTAYENVGSVQNQGLELTLNTVNIRNKEFSWTSSFNIAFNSNKVLALANGQESLLSSIAWDNGWVNTPGYIARVGQPLGQMYGFVWDGNYQYSDFNKSATGAYVLKDGVPSNGNARVNIQPGDIKYKDLNGDGVINSSDYTVIGRSLPIHQGGFTNNFSYKGFDLSVFFQWSYGNDIQNASRMVFEGNALSKTYLEQFASYNDRWTPTNQGSANYRVNGYFGGGYSSRTIEDGSYLRLKTVQLGYNLPKAWLQKIKISSIRLFVSGQNLYTWTHYSGEDPEVSTYNSVLTGGFDYSAYPRARTFAFGANVNF</sequence>
<dbReference type="EMBL" id="QAOQ01000004">
    <property type="protein sequence ID" value="PTQ96624.1"/>
    <property type="molecule type" value="Genomic_DNA"/>
</dbReference>
<dbReference type="GO" id="GO:0009279">
    <property type="term" value="C:cell outer membrane"/>
    <property type="evidence" value="ECO:0007669"/>
    <property type="project" value="UniProtKB-SubCell"/>
</dbReference>
<dbReference type="Gene3D" id="2.40.170.20">
    <property type="entry name" value="TonB-dependent receptor, beta-barrel domain"/>
    <property type="match status" value="1"/>
</dbReference>
<feature type="domain" description="TonB-dependent receptor plug" evidence="12">
    <location>
        <begin position="131"/>
        <end position="240"/>
    </location>
</feature>
<evidence type="ECO:0000256" key="9">
    <source>
        <dbReference type="RuleBase" id="RU003357"/>
    </source>
</evidence>
<dbReference type="GO" id="GO:0004553">
    <property type="term" value="F:hydrolase activity, hydrolyzing O-glycosyl compounds"/>
    <property type="evidence" value="ECO:0007669"/>
    <property type="project" value="InterPro"/>
</dbReference>
<evidence type="ECO:0000313" key="13">
    <source>
        <dbReference type="EMBL" id="PTQ96624.1"/>
    </source>
</evidence>
<dbReference type="InterPro" id="IPR008969">
    <property type="entry name" value="CarboxyPept-like_regulatory"/>
</dbReference>
<evidence type="ECO:0000256" key="8">
    <source>
        <dbReference type="PROSITE-ProRule" id="PRU01360"/>
    </source>
</evidence>
<name>A0A2T5J9D0_9SPHI</name>
<dbReference type="InterPro" id="IPR023996">
    <property type="entry name" value="TonB-dep_OMP_SusC/RagA"/>
</dbReference>
<protein>
    <submittedName>
        <fullName evidence="13">TonB-linked SusC/RagA family outer membrane protein</fullName>
    </submittedName>
</protein>
<dbReference type="NCBIfam" id="TIGR04057">
    <property type="entry name" value="SusC_RagA_signa"/>
    <property type="match status" value="1"/>
</dbReference>
<comment type="subcellular location">
    <subcellularLocation>
        <location evidence="1 8">Cell outer membrane</location>
        <topology evidence="1 8">Multi-pass membrane protein</topology>
    </subcellularLocation>
</comment>
<feature type="transmembrane region" description="Helical" evidence="10">
    <location>
        <begin position="21"/>
        <end position="38"/>
    </location>
</feature>
<dbReference type="Pfam" id="PF07715">
    <property type="entry name" value="Plug"/>
    <property type="match status" value="1"/>
</dbReference>
<dbReference type="InterPro" id="IPR012910">
    <property type="entry name" value="Plug_dom"/>
</dbReference>
<dbReference type="AlphaFoldDB" id="A0A2T5J9D0"/>
<dbReference type="SUPFAM" id="SSF49464">
    <property type="entry name" value="Carboxypeptidase regulatory domain-like"/>
    <property type="match status" value="1"/>
</dbReference>
<dbReference type="SUPFAM" id="SSF56935">
    <property type="entry name" value="Porins"/>
    <property type="match status" value="1"/>
</dbReference>
<dbReference type="InterPro" id="IPR037066">
    <property type="entry name" value="Plug_dom_sf"/>
</dbReference>
<evidence type="ECO:0000256" key="4">
    <source>
        <dbReference type="ARBA" id="ARBA00022692"/>
    </source>
</evidence>
<dbReference type="Pfam" id="PF13715">
    <property type="entry name" value="CarbopepD_reg_2"/>
    <property type="match status" value="1"/>
</dbReference>
<dbReference type="PROSITE" id="PS00018">
    <property type="entry name" value="EF_HAND_1"/>
    <property type="match status" value="1"/>
</dbReference>
<keyword evidence="10" id="KW-1133">Transmembrane helix</keyword>
<dbReference type="NCBIfam" id="TIGR04056">
    <property type="entry name" value="OMP_RagA_SusC"/>
    <property type="match status" value="1"/>
</dbReference>
<feature type="domain" description="TonB-dependent receptor-like beta-barrel" evidence="11">
    <location>
        <begin position="425"/>
        <end position="857"/>
    </location>
</feature>
<dbReference type="InterPro" id="IPR023997">
    <property type="entry name" value="TonB-dep_OMP_SusC/RagA_CS"/>
</dbReference>
<evidence type="ECO:0000313" key="14">
    <source>
        <dbReference type="Proteomes" id="UP000244168"/>
    </source>
</evidence>
<dbReference type="InterPro" id="IPR000531">
    <property type="entry name" value="Beta-barrel_TonB"/>
</dbReference>
<dbReference type="Proteomes" id="UP000244168">
    <property type="component" value="Unassembled WGS sequence"/>
</dbReference>
<dbReference type="Gene3D" id="2.170.130.10">
    <property type="entry name" value="TonB-dependent receptor, plug domain"/>
    <property type="match status" value="1"/>
</dbReference>
<evidence type="ECO:0000259" key="12">
    <source>
        <dbReference type="Pfam" id="PF07715"/>
    </source>
</evidence>
<dbReference type="InterPro" id="IPR039426">
    <property type="entry name" value="TonB-dep_rcpt-like"/>
</dbReference>
<dbReference type="PROSITE" id="PS00448">
    <property type="entry name" value="CLOS_CELLULOSOME_RPT"/>
    <property type="match status" value="1"/>
</dbReference>
<keyword evidence="4 8" id="KW-0812">Transmembrane</keyword>
<keyword evidence="6 8" id="KW-0472">Membrane</keyword>
<accession>A0A2T5J9D0</accession>
<comment type="caution">
    <text evidence="13">The sequence shown here is derived from an EMBL/GenBank/DDBJ whole genome shotgun (WGS) entry which is preliminary data.</text>
</comment>
<evidence type="ECO:0000259" key="11">
    <source>
        <dbReference type="Pfam" id="PF00593"/>
    </source>
</evidence>
<dbReference type="FunFam" id="2.170.130.10:FF:000008">
    <property type="entry name" value="SusC/RagA family TonB-linked outer membrane protein"/>
    <property type="match status" value="1"/>
</dbReference>
<keyword evidence="2 8" id="KW-0813">Transport</keyword>
<evidence type="ECO:0000256" key="3">
    <source>
        <dbReference type="ARBA" id="ARBA00022452"/>
    </source>
</evidence>
<evidence type="ECO:0000256" key="10">
    <source>
        <dbReference type="SAM" id="Phobius"/>
    </source>
</evidence>
<keyword evidence="14" id="KW-1185">Reference proteome</keyword>
<evidence type="ECO:0000256" key="7">
    <source>
        <dbReference type="ARBA" id="ARBA00023237"/>
    </source>
</evidence>
<dbReference type="PROSITE" id="PS52016">
    <property type="entry name" value="TONB_DEPENDENT_REC_3"/>
    <property type="match status" value="1"/>
</dbReference>
<dbReference type="OrthoDB" id="9768177at2"/>
<dbReference type="GO" id="GO:0000272">
    <property type="term" value="P:polysaccharide catabolic process"/>
    <property type="evidence" value="ECO:0007669"/>
    <property type="project" value="InterPro"/>
</dbReference>
<dbReference type="InterPro" id="IPR036942">
    <property type="entry name" value="Beta-barrel_TonB_sf"/>
</dbReference>
<dbReference type="InterPro" id="IPR018247">
    <property type="entry name" value="EF_Hand_1_Ca_BS"/>
</dbReference>
<keyword evidence="3 8" id="KW-1134">Transmembrane beta strand</keyword>
<evidence type="ECO:0000256" key="1">
    <source>
        <dbReference type="ARBA" id="ARBA00004571"/>
    </source>
</evidence>
<dbReference type="Pfam" id="PF00593">
    <property type="entry name" value="TonB_dep_Rec_b-barrel"/>
    <property type="match status" value="1"/>
</dbReference>
<proteinExistence type="inferred from homology"/>
<evidence type="ECO:0000256" key="2">
    <source>
        <dbReference type="ARBA" id="ARBA00022448"/>
    </source>
</evidence>
<evidence type="ECO:0000256" key="6">
    <source>
        <dbReference type="ARBA" id="ARBA00023136"/>
    </source>
</evidence>
<organism evidence="13 14">
    <name type="scientific">Mucilaginibacter yixingensis</name>
    <dbReference type="NCBI Taxonomy" id="1295612"/>
    <lineage>
        <taxon>Bacteria</taxon>
        <taxon>Pseudomonadati</taxon>
        <taxon>Bacteroidota</taxon>
        <taxon>Sphingobacteriia</taxon>
        <taxon>Sphingobacteriales</taxon>
        <taxon>Sphingobacteriaceae</taxon>
        <taxon>Mucilaginibacter</taxon>
    </lineage>
</organism>
<dbReference type="Gene3D" id="2.60.40.1120">
    <property type="entry name" value="Carboxypeptidase-like, regulatory domain"/>
    <property type="match status" value="1"/>
</dbReference>
<evidence type="ECO:0000256" key="5">
    <source>
        <dbReference type="ARBA" id="ARBA00023077"/>
    </source>
</evidence>
<comment type="similarity">
    <text evidence="8 9">Belongs to the TonB-dependent receptor family.</text>
</comment>
<keyword evidence="7 8" id="KW-0998">Cell outer membrane</keyword>
<reference evidence="13 14" key="1">
    <citation type="submission" date="2018-04" db="EMBL/GenBank/DDBJ databases">
        <title>Genomic Encyclopedia of Archaeal and Bacterial Type Strains, Phase II (KMG-II): from individual species to whole genera.</title>
        <authorList>
            <person name="Goeker M."/>
        </authorList>
    </citation>
    <scope>NUCLEOTIDE SEQUENCE [LARGE SCALE GENOMIC DNA]</scope>
    <source>
        <strain evidence="13 14">DSM 26809</strain>
    </source>
</reference>
<gene>
    <name evidence="13" type="ORF">C8P68_104109</name>
</gene>
<keyword evidence="5 9" id="KW-0798">TonB box</keyword>
<dbReference type="InterPro" id="IPR002105">
    <property type="entry name" value="Dockerin_1_rpt"/>
</dbReference>